<dbReference type="InterPro" id="IPR011993">
    <property type="entry name" value="PH-like_dom_sf"/>
</dbReference>
<gene>
    <name evidence="9" type="ORF">BCR41DRAFT_361092</name>
</gene>
<evidence type="ECO:0000256" key="1">
    <source>
        <dbReference type="ARBA" id="ARBA00004167"/>
    </source>
</evidence>
<dbReference type="GO" id="GO:0005789">
    <property type="term" value="C:endoplasmic reticulum membrane"/>
    <property type="evidence" value="ECO:0007669"/>
    <property type="project" value="TreeGrafter"/>
</dbReference>
<comment type="caution">
    <text evidence="9">The sequence shown here is derived from an EMBL/GenBank/DDBJ whole genome shotgun (WGS) entry which is preliminary data.</text>
</comment>
<dbReference type="InParanoid" id="A0A1Y2GBI6"/>
<evidence type="ECO:0000259" key="8">
    <source>
        <dbReference type="PROSITE" id="PS51778"/>
    </source>
</evidence>
<dbReference type="OrthoDB" id="2162691at2759"/>
<dbReference type="PANTHER" id="PTHR23319:SF4">
    <property type="entry name" value="GRAM DOMAIN CONTAINING 1B, ISOFORM E"/>
    <property type="match status" value="1"/>
</dbReference>
<dbReference type="Pfam" id="PF02893">
    <property type="entry name" value="GRAM"/>
    <property type="match status" value="1"/>
</dbReference>
<dbReference type="InterPro" id="IPR051482">
    <property type="entry name" value="Cholesterol_transport"/>
</dbReference>
<comment type="similarity">
    <text evidence="2">Belongs to the YSP2 family.</text>
</comment>
<dbReference type="RefSeq" id="XP_021877497.1">
    <property type="nucleotide sequence ID" value="XM_022025455.1"/>
</dbReference>
<evidence type="ECO:0000256" key="2">
    <source>
        <dbReference type="ARBA" id="ARBA00006582"/>
    </source>
</evidence>
<evidence type="ECO:0000256" key="5">
    <source>
        <dbReference type="ARBA" id="ARBA00023136"/>
    </source>
</evidence>
<name>A0A1Y2GBI6_9FUNG</name>
<dbReference type="InterPro" id="IPR031968">
    <property type="entry name" value="VASt"/>
</dbReference>
<dbReference type="STRING" id="64571.A0A1Y2GBI6"/>
<accession>A0A1Y2GBI6</accession>
<dbReference type="GO" id="GO:0140268">
    <property type="term" value="C:endoplasmic reticulum-plasma membrane contact site"/>
    <property type="evidence" value="ECO:0007669"/>
    <property type="project" value="TreeGrafter"/>
</dbReference>
<sequence>MSSLCYANKSRSFNGIQNHQAAHTKSQMSYDPQVKPVHQSNCEKTSIFSSPSVENLLTCGNDDSADNHLVSADNISKLAKIQHEFITTFPEHDYLFKLPSNSCIPSLSTPPQTPPEILESTYPTTLSAPSPESYDSLSLVKFSNSLPHSNTPYSFPNPISICCALKQDLLWEGALYVTETHVCFYGKSDGKAIRMIIDYHDLLFFKQQKEVGHDSNSIRIGVRSISEKGSFGTEYVLVNISDPQRAIADIERFWSVRCSTTKGDQQLAKNSAVIVNKSQDRQIRTLDSTINANTMYDGIGSTQWLDSTWTVETDKKSLEQDIYSRTWRQDGTKNANLHVGSRGRSHSSDRVDLQASSMDSTDFFGTLLLRREISPSTCHSSSSSDDSTHSCIGTGDTSNTTIHADDTVAPIPIRNLGPSRSYQGSNIKSPTPPPLLLSPSLPTTKVSHSSSTTRGVIKSGEIFSTVMDTSKGNERNRFENHKERGSSMLALNKRISNSPPLKSNLLESEPICDSFEVPQGPTPCDCERHYKHAILSTIVPMTLEQCFDLLFSGDGAEFGNKLICEARRSVDGSSKVKFTPWSLDSELLTGSKSKWEGRTRQLEYSVSFNIPMLTKASICCLETQKVLRHDNRVIRVCTESKTPSIPFGDQFTIATQICLTWESLGNTRIKCFTQVAFKKSILLGGMIETSYLERSCAFYREIVRQLVDAADTLNDTVIIWKAPSVQLTSEAPNVSHSVTQENVNNSLKNKLDNVSMESPPLRFQITPRSFSESSTALSLLSQQLLRNSPRRGRRPSIISMQRTASSLSPIETFHQVHATALSDRSSGVLDFMQSISPRMASSKELMEQDDQSLSNGQLRTATFATRSIRTVSHLWIEALDKSFAVINDLFPTSSPPETKMQEKAQTNSEAITVPTKTEDTQSAESTQSNAVDAGHECVSDTPDQSVIATGASDSCSSPRQIHSRIITPILLLGIFMTIVNVLHLLSAVSSVATVLQTNDFKYKRSAVEQNVPFDQISVHQYYQKQPIVLPLRIRTEILRAEIQKLTIMLELNRSLNLPQPH</sequence>
<dbReference type="AlphaFoldDB" id="A0A1Y2GBI6"/>
<evidence type="ECO:0000256" key="6">
    <source>
        <dbReference type="SAM" id="MobiDB-lite"/>
    </source>
</evidence>
<dbReference type="GO" id="GO:0032934">
    <property type="term" value="F:sterol binding"/>
    <property type="evidence" value="ECO:0007669"/>
    <property type="project" value="TreeGrafter"/>
</dbReference>
<dbReference type="Pfam" id="PF16016">
    <property type="entry name" value="VASt"/>
    <property type="match status" value="1"/>
</dbReference>
<dbReference type="GO" id="GO:0005739">
    <property type="term" value="C:mitochondrion"/>
    <property type="evidence" value="ECO:0007669"/>
    <property type="project" value="TreeGrafter"/>
</dbReference>
<feature type="compositionally biased region" description="Polar residues" evidence="6">
    <location>
        <begin position="418"/>
        <end position="428"/>
    </location>
</feature>
<dbReference type="PROSITE" id="PS51778">
    <property type="entry name" value="VAST"/>
    <property type="match status" value="1"/>
</dbReference>
<reference evidence="9 10" key="1">
    <citation type="submission" date="2016-07" db="EMBL/GenBank/DDBJ databases">
        <title>Pervasive Adenine N6-methylation of Active Genes in Fungi.</title>
        <authorList>
            <consortium name="DOE Joint Genome Institute"/>
            <person name="Mondo S.J."/>
            <person name="Dannebaum R.O."/>
            <person name="Kuo R.C."/>
            <person name="Labutti K."/>
            <person name="Haridas S."/>
            <person name="Kuo A."/>
            <person name="Salamov A."/>
            <person name="Ahrendt S.R."/>
            <person name="Lipzen A."/>
            <person name="Sullivan W."/>
            <person name="Andreopoulos W.B."/>
            <person name="Clum A."/>
            <person name="Lindquist E."/>
            <person name="Daum C."/>
            <person name="Ramamoorthy G.K."/>
            <person name="Gryganskyi A."/>
            <person name="Culley D."/>
            <person name="Magnuson J.K."/>
            <person name="James T.Y."/>
            <person name="O'Malley M.A."/>
            <person name="Stajich J.E."/>
            <person name="Spatafora J.W."/>
            <person name="Visel A."/>
            <person name="Grigoriev I.V."/>
        </authorList>
    </citation>
    <scope>NUCLEOTIDE SEQUENCE [LARGE SCALE GENOMIC DNA]</scope>
    <source>
        <strain evidence="9 10">NRRL 3116</strain>
    </source>
</reference>
<organism evidence="9 10">
    <name type="scientific">Lobosporangium transversale</name>
    <dbReference type="NCBI Taxonomy" id="64571"/>
    <lineage>
        <taxon>Eukaryota</taxon>
        <taxon>Fungi</taxon>
        <taxon>Fungi incertae sedis</taxon>
        <taxon>Mucoromycota</taxon>
        <taxon>Mortierellomycotina</taxon>
        <taxon>Mortierellomycetes</taxon>
        <taxon>Mortierellales</taxon>
        <taxon>Mortierellaceae</taxon>
        <taxon>Lobosporangium</taxon>
    </lineage>
</organism>
<evidence type="ECO:0000256" key="4">
    <source>
        <dbReference type="ARBA" id="ARBA00022989"/>
    </source>
</evidence>
<keyword evidence="4 7" id="KW-1133">Transmembrane helix</keyword>
<dbReference type="PANTHER" id="PTHR23319">
    <property type="entry name" value="GRAM DOMAIN CONTAINING 1B, ISOFORM E"/>
    <property type="match status" value="1"/>
</dbReference>
<feature type="region of interest" description="Disordered" evidence="6">
    <location>
        <begin position="333"/>
        <end position="353"/>
    </location>
</feature>
<feature type="transmembrane region" description="Helical" evidence="7">
    <location>
        <begin position="969"/>
        <end position="995"/>
    </location>
</feature>
<keyword evidence="10" id="KW-1185">Reference proteome</keyword>
<feature type="region of interest" description="Disordered" evidence="6">
    <location>
        <begin position="893"/>
        <end position="923"/>
    </location>
</feature>
<feature type="region of interest" description="Disordered" evidence="6">
    <location>
        <begin position="397"/>
        <end position="453"/>
    </location>
</feature>
<comment type="subcellular location">
    <subcellularLocation>
        <location evidence="1">Membrane</location>
        <topology evidence="1">Single-pass membrane protein</topology>
    </subcellularLocation>
</comment>
<dbReference type="InterPro" id="IPR004182">
    <property type="entry name" value="GRAM"/>
</dbReference>
<evidence type="ECO:0000256" key="3">
    <source>
        <dbReference type="ARBA" id="ARBA00022692"/>
    </source>
</evidence>
<proteinExistence type="inferred from homology"/>
<evidence type="ECO:0000256" key="7">
    <source>
        <dbReference type="SAM" id="Phobius"/>
    </source>
</evidence>
<keyword evidence="5 7" id="KW-0472">Membrane</keyword>
<feature type="domain" description="VASt" evidence="8">
    <location>
        <begin position="530"/>
        <end position="714"/>
    </location>
</feature>
<evidence type="ECO:0000313" key="9">
    <source>
        <dbReference type="EMBL" id="ORZ06334.1"/>
    </source>
</evidence>
<dbReference type="EMBL" id="MCFF01000046">
    <property type="protein sequence ID" value="ORZ06334.1"/>
    <property type="molecule type" value="Genomic_DNA"/>
</dbReference>
<dbReference type="GO" id="GO:0005886">
    <property type="term" value="C:plasma membrane"/>
    <property type="evidence" value="ECO:0007669"/>
    <property type="project" value="TreeGrafter"/>
</dbReference>
<dbReference type="GeneID" id="33567299"/>
<dbReference type="GO" id="GO:0032541">
    <property type="term" value="C:cortical endoplasmic reticulum"/>
    <property type="evidence" value="ECO:0007669"/>
    <property type="project" value="TreeGrafter"/>
</dbReference>
<dbReference type="Gene3D" id="2.30.29.30">
    <property type="entry name" value="Pleckstrin-homology domain (PH domain)/Phosphotyrosine-binding domain (PTB)"/>
    <property type="match status" value="1"/>
</dbReference>
<protein>
    <recommendedName>
        <fullName evidence="8">VASt domain-containing protein</fullName>
    </recommendedName>
</protein>
<dbReference type="Proteomes" id="UP000193648">
    <property type="component" value="Unassembled WGS sequence"/>
</dbReference>
<dbReference type="GO" id="GO:0120015">
    <property type="term" value="F:sterol transfer activity"/>
    <property type="evidence" value="ECO:0007669"/>
    <property type="project" value="TreeGrafter"/>
</dbReference>
<evidence type="ECO:0000313" key="10">
    <source>
        <dbReference type="Proteomes" id="UP000193648"/>
    </source>
</evidence>
<keyword evidence="3 7" id="KW-0812">Transmembrane</keyword>
<dbReference type="GO" id="GO:0032366">
    <property type="term" value="P:intracellular sterol transport"/>
    <property type="evidence" value="ECO:0007669"/>
    <property type="project" value="TreeGrafter"/>
</dbReference>